<dbReference type="InParanoid" id="A0A0C3ILT8"/>
<proteinExistence type="predicted"/>
<organism evidence="2 3">
    <name type="scientific">Pisolithus tinctorius Marx 270</name>
    <dbReference type="NCBI Taxonomy" id="870435"/>
    <lineage>
        <taxon>Eukaryota</taxon>
        <taxon>Fungi</taxon>
        <taxon>Dikarya</taxon>
        <taxon>Basidiomycota</taxon>
        <taxon>Agaricomycotina</taxon>
        <taxon>Agaricomycetes</taxon>
        <taxon>Agaricomycetidae</taxon>
        <taxon>Boletales</taxon>
        <taxon>Sclerodermatineae</taxon>
        <taxon>Pisolithaceae</taxon>
        <taxon>Pisolithus</taxon>
    </lineage>
</organism>
<dbReference type="Proteomes" id="UP000054217">
    <property type="component" value="Unassembled WGS sequence"/>
</dbReference>
<name>A0A0C3ILT8_PISTI</name>
<reference evidence="3" key="2">
    <citation type="submission" date="2015-01" db="EMBL/GenBank/DDBJ databases">
        <title>Evolutionary Origins and Diversification of the Mycorrhizal Mutualists.</title>
        <authorList>
            <consortium name="DOE Joint Genome Institute"/>
            <consortium name="Mycorrhizal Genomics Consortium"/>
            <person name="Kohler A."/>
            <person name="Kuo A."/>
            <person name="Nagy L.G."/>
            <person name="Floudas D."/>
            <person name="Copeland A."/>
            <person name="Barry K.W."/>
            <person name="Cichocki N."/>
            <person name="Veneault-Fourrey C."/>
            <person name="LaButti K."/>
            <person name="Lindquist E.A."/>
            <person name="Lipzen A."/>
            <person name="Lundell T."/>
            <person name="Morin E."/>
            <person name="Murat C."/>
            <person name="Riley R."/>
            <person name="Ohm R."/>
            <person name="Sun H."/>
            <person name="Tunlid A."/>
            <person name="Henrissat B."/>
            <person name="Grigoriev I.V."/>
            <person name="Hibbett D.S."/>
            <person name="Martin F."/>
        </authorList>
    </citation>
    <scope>NUCLEOTIDE SEQUENCE [LARGE SCALE GENOMIC DNA]</scope>
    <source>
        <strain evidence="3">Marx 270</strain>
    </source>
</reference>
<dbReference type="AlphaFoldDB" id="A0A0C3ILT8"/>
<reference evidence="2 3" key="1">
    <citation type="submission" date="2014-04" db="EMBL/GenBank/DDBJ databases">
        <authorList>
            <consortium name="DOE Joint Genome Institute"/>
            <person name="Kuo A."/>
            <person name="Kohler A."/>
            <person name="Costa M.D."/>
            <person name="Nagy L.G."/>
            <person name="Floudas D."/>
            <person name="Copeland A."/>
            <person name="Barry K.W."/>
            <person name="Cichocki N."/>
            <person name="Veneault-Fourrey C."/>
            <person name="LaButti K."/>
            <person name="Lindquist E.A."/>
            <person name="Lipzen A."/>
            <person name="Lundell T."/>
            <person name="Morin E."/>
            <person name="Murat C."/>
            <person name="Sun H."/>
            <person name="Tunlid A."/>
            <person name="Henrissat B."/>
            <person name="Grigoriev I.V."/>
            <person name="Hibbett D.S."/>
            <person name="Martin F."/>
            <person name="Nordberg H.P."/>
            <person name="Cantor M.N."/>
            <person name="Hua S.X."/>
        </authorList>
    </citation>
    <scope>NUCLEOTIDE SEQUENCE [LARGE SCALE GENOMIC DNA]</scope>
    <source>
        <strain evidence="2 3">Marx 270</strain>
    </source>
</reference>
<sequence>MFAKTFFSAVAASVLFVASASAICPGYKFGIAQAGGQMNGNNGVWQVYDNSCNVVHQATGQMPCGGGVFDCNSAQTTFTGLHLNGANYACNPDTNADSCNGQAIQVCVSWELFFSASPQVETNAL</sequence>
<evidence type="ECO:0000313" key="3">
    <source>
        <dbReference type="Proteomes" id="UP000054217"/>
    </source>
</evidence>
<protein>
    <submittedName>
        <fullName evidence="2">Uncharacterized protein</fullName>
    </submittedName>
</protein>
<keyword evidence="1" id="KW-0732">Signal</keyword>
<dbReference type="EMBL" id="KN832022">
    <property type="protein sequence ID" value="KIN97902.1"/>
    <property type="molecule type" value="Genomic_DNA"/>
</dbReference>
<gene>
    <name evidence="2" type="ORF">M404DRAFT_867018</name>
</gene>
<dbReference type="HOGENOM" id="CLU_159493_0_0_1"/>
<evidence type="ECO:0000313" key="2">
    <source>
        <dbReference type="EMBL" id="KIN97902.1"/>
    </source>
</evidence>
<feature type="signal peptide" evidence="1">
    <location>
        <begin position="1"/>
        <end position="22"/>
    </location>
</feature>
<dbReference type="OrthoDB" id="2662586at2759"/>
<evidence type="ECO:0000256" key="1">
    <source>
        <dbReference type="SAM" id="SignalP"/>
    </source>
</evidence>
<accession>A0A0C3ILT8</accession>
<feature type="chain" id="PRO_5002166036" evidence="1">
    <location>
        <begin position="23"/>
        <end position="125"/>
    </location>
</feature>
<keyword evidence="3" id="KW-1185">Reference proteome</keyword>